<organism evidence="2 3">
    <name type="scientific">Collybiopsis luxurians FD-317 M1</name>
    <dbReference type="NCBI Taxonomy" id="944289"/>
    <lineage>
        <taxon>Eukaryota</taxon>
        <taxon>Fungi</taxon>
        <taxon>Dikarya</taxon>
        <taxon>Basidiomycota</taxon>
        <taxon>Agaricomycotina</taxon>
        <taxon>Agaricomycetes</taxon>
        <taxon>Agaricomycetidae</taxon>
        <taxon>Agaricales</taxon>
        <taxon>Marasmiineae</taxon>
        <taxon>Omphalotaceae</taxon>
        <taxon>Collybiopsis</taxon>
        <taxon>Collybiopsis luxurians</taxon>
    </lineage>
</organism>
<dbReference type="AlphaFoldDB" id="A0A0D0BSN8"/>
<gene>
    <name evidence="2" type="ORF">GYMLUDRAFT_251009</name>
</gene>
<keyword evidence="1" id="KW-0812">Transmembrane</keyword>
<evidence type="ECO:0000256" key="1">
    <source>
        <dbReference type="SAM" id="Phobius"/>
    </source>
</evidence>
<feature type="transmembrane region" description="Helical" evidence="1">
    <location>
        <begin position="197"/>
        <end position="218"/>
    </location>
</feature>
<reference evidence="2 3" key="1">
    <citation type="submission" date="2014-04" db="EMBL/GenBank/DDBJ databases">
        <title>Evolutionary Origins and Diversification of the Mycorrhizal Mutualists.</title>
        <authorList>
            <consortium name="DOE Joint Genome Institute"/>
            <consortium name="Mycorrhizal Genomics Consortium"/>
            <person name="Kohler A."/>
            <person name="Kuo A."/>
            <person name="Nagy L.G."/>
            <person name="Floudas D."/>
            <person name="Copeland A."/>
            <person name="Barry K.W."/>
            <person name="Cichocki N."/>
            <person name="Veneault-Fourrey C."/>
            <person name="LaButti K."/>
            <person name="Lindquist E.A."/>
            <person name="Lipzen A."/>
            <person name="Lundell T."/>
            <person name="Morin E."/>
            <person name="Murat C."/>
            <person name="Riley R."/>
            <person name="Ohm R."/>
            <person name="Sun H."/>
            <person name="Tunlid A."/>
            <person name="Henrissat B."/>
            <person name="Grigoriev I.V."/>
            <person name="Hibbett D.S."/>
            <person name="Martin F."/>
        </authorList>
    </citation>
    <scope>NUCLEOTIDE SEQUENCE [LARGE SCALE GENOMIC DNA]</scope>
    <source>
        <strain evidence="2 3">FD-317 M1</strain>
    </source>
</reference>
<evidence type="ECO:0000313" key="3">
    <source>
        <dbReference type="Proteomes" id="UP000053593"/>
    </source>
</evidence>
<accession>A0A0D0BSN8</accession>
<sequence>MSLIALTWTTFFNGAFPLIQVQSLFIEIKPGVQGGLEARIRVEEKNLLPLYYIPTWAMTVAGLLSDAVVVWRAWVLFQHDRLWKVTLALLMIVNIGINIADCIWDNIKVKITETSSSSILDWVSVAVSLVVNIFATGLIAWKAWSYHRIVADAAIRRRTKVENMLLLMIESGAVYCIMQAVFIVASLLDIYAPVSSWFGQILGIIETMAPIATAWYPIAVITLINMGHSPVVENFHINQTTVGTGREGHISSMAVLSNAERVHFK</sequence>
<keyword evidence="3" id="KW-1185">Reference proteome</keyword>
<keyword evidence="1" id="KW-0472">Membrane</keyword>
<proteinExistence type="predicted"/>
<protein>
    <submittedName>
        <fullName evidence="2">Uncharacterized protein</fullName>
    </submittedName>
</protein>
<dbReference type="Proteomes" id="UP000053593">
    <property type="component" value="Unassembled WGS sequence"/>
</dbReference>
<keyword evidence="1" id="KW-1133">Transmembrane helix</keyword>
<feature type="transmembrane region" description="Helical" evidence="1">
    <location>
        <begin position="119"/>
        <end position="144"/>
    </location>
</feature>
<feature type="transmembrane region" description="Helical" evidence="1">
    <location>
        <begin position="51"/>
        <end position="75"/>
    </location>
</feature>
<feature type="transmembrane region" description="Helical" evidence="1">
    <location>
        <begin position="165"/>
        <end position="191"/>
    </location>
</feature>
<feature type="transmembrane region" description="Helical" evidence="1">
    <location>
        <begin position="87"/>
        <end position="107"/>
    </location>
</feature>
<evidence type="ECO:0000313" key="2">
    <source>
        <dbReference type="EMBL" id="KIK52634.1"/>
    </source>
</evidence>
<dbReference type="HOGENOM" id="CLU_071641_1_0_1"/>
<name>A0A0D0BSN8_9AGAR</name>
<dbReference type="OrthoDB" id="2744793at2759"/>
<dbReference type="EMBL" id="KN834839">
    <property type="protein sequence ID" value="KIK52634.1"/>
    <property type="molecule type" value="Genomic_DNA"/>
</dbReference>